<feature type="region of interest" description="Disordered" evidence="1">
    <location>
        <begin position="1"/>
        <end position="28"/>
    </location>
</feature>
<dbReference type="Gene3D" id="2.60.120.1440">
    <property type="match status" value="1"/>
</dbReference>
<accession>A0A7D4B9Z7</accession>
<dbReference type="InterPro" id="IPR012373">
    <property type="entry name" value="Ferrdict_sens_TM"/>
</dbReference>
<evidence type="ECO:0000313" key="5">
    <source>
        <dbReference type="EMBL" id="QKG79060.1"/>
    </source>
</evidence>
<dbReference type="InterPro" id="IPR006860">
    <property type="entry name" value="FecR"/>
</dbReference>
<feature type="domain" description="FecR protein" evidence="3">
    <location>
        <begin position="89"/>
        <end position="180"/>
    </location>
</feature>
<dbReference type="PANTHER" id="PTHR30273">
    <property type="entry name" value="PERIPLASMIC SIGNAL SENSOR AND SIGMA FACTOR ACTIVATOR FECR-RELATED"/>
    <property type="match status" value="1"/>
</dbReference>
<evidence type="ECO:0000259" key="4">
    <source>
        <dbReference type="Pfam" id="PF16344"/>
    </source>
</evidence>
<dbReference type="Pfam" id="PF04773">
    <property type="entry name" value="FecR"/>
    <property type="match status" value="1"/>
</dbReference>
<feature type="domain" description="Protein FecR C-terminal" evidence="4">
    <location>
        <begin position="223"/>
        <end position="288"/>
    </location>
</feature>
<dbReference type="Gene3D" id="3.55.50.30">
    <property type="match status" value="1"/>
</dbReference>
<evidence type="ECO:0000313" key="6">
    <source>
        <dbReference type="Proteomes" id="UP000500961"/>
    </source>
</evidence>
<keyword evidence="2" id="KW-1133">Transmembrane helix</keyword>
<dbReference type="KEGG" id="ttz:FHG85_01865"/>
<evidence type="ECO:0000256" key="2">
    <source>
        <dbReference type="SAM" id="Phobius"/>
    </source>
</evidence>
<protein>
    <submittedName>
        <fullName evidence="5">DUF4974 domain-containing protein</fullName>
    </submittedName>
</protein>
<name>A0A7D4B9Z7_9BACT</name>
<dbReference type="PANTHER" id="PTHR30273:SF2">
    <property type="entry name" value="PROTEIN FECR"/>
    <property type="match status" value="1"/>
</dbReference>
<dbReference type="RefSeq" id="WP_173072578.1">
    <property type="nucleotide sequence ID" value="NZ_CP041345.1"/>
</dbReference>
<dbReference type="Pfam" id="PF16344">
    <property type="entry name" value="FecR_C"/>
    <property type="match status" value="1"/>
</dbReference>
<feature type="transmembrane region" description="Helical" evidence="2">
    <location>
        <begin position="64"/>
        <end position="82"/>
    </location>
</feature>
<keyword evidence="6" id="KW-1185">Reference proteome</keyword>
<dbReference type="GO" id="GO:0016989">
    <property type="term" value="F:sigma factor antagonist activity"/>
    <property type="evidence" value="ECO:0007669"/>
    <property type="project" value="TreeGrafter"/>
</dbReference>
<sequence length="294" mass="33312">MSNEEKIGNNKMGQAKSDNFFSNLSVPPSKRSKEEAWQLLMQSIDEKEEHHNKSISLKPSYTKLLVAASIAILFLISSVLIFNKEYHFETYEAQTLKVDLPDGSFVNLNENSSIAYSLTYGWFNRKVSFEGEGYFTVTKGKGRFIVDVAQNKKIVVTGTEFNVISRDKDFSVTCYEGSVEVRASKSKPLKIKAGEQVLLDKNELKLNSSTINRPPKPVWLTNEFVFINQPLSIVFDELSRYYKVRIVADGFNPSERQFSGKLPADSFRNIIEIMSVSLGLSYSYSPDSTTIVFR</sequence>
<dbReference type="Proteomes" id="UP000500961">
    <property type="component" value="Chromosome"/>
</dbReference>
<evidence type="ECO:0000259" key="3">
    <source>
        <dbReference type="Pfam" id="PF04773"/>
    </source>
</evidence>
<gene>
    <name evidence="5" type="ORF">FHG85_01865</name>
</gene>
<keyword evidence="2" id="KW-0472">Membrane</keyword>
<feature type="compositionally biased region" description="Polar residues" evidence="1">
    <location>
        <begin position="16"/>
        <end position="26"/>
    </location>
</feature>
<dbReference type="InterPro" id="IPR032508">
    <property type="entry name" value="FecR_C"/>
</dbReference>
<reference evidence="5 6" key="1">
    <citation type="submission" date="2019-07" db="EMBL/GenBank/DDBJ databases">
        <title>Thalassofilum flectens gen. nov., sp. nov., a novel moderate thermophilic anaerobe from a shallow sea hot spring in Kunashir Island (Russia), representing a new family in the order Bacteroidales, and proposal of Thalassofilacea fam. nov.</title>
        <authorList>
            <person name="Kochetkova T.V."/>
            <person name="Podosokorskaya O.A."/>
            <person name="Novikov A."/>
            <person name="Elcheninov A.G."/>
            <person name="Toshchakov S.V."/>
            <person name="Kublanov I.V."/>
        </authorList>
    </citation>
    <scope>NUCLEOTIDE SEQUENCE [LARGE SCALE GENOMIC DNA]</scope>
    <source>
        <strain evidence="5 6">38-H</strain>
    </source>
</reference>
<proteinExistence type="predicted"/>
<evidence type="ECO:0000256" key="1">
    <source>
        <dbReference type="SAM" id="MobiDB-lite"/>
    </source>
</evidence>
<dbReference type="EMBL" id="CP041345">
    <property type="protein sequence ID" value="QKG79060.1"/>
    <property type="molecule type" value="Genomic_DNA"/>
</dbReference>
<organism evidence="5 6">
    <name type="scientific">Tenuifilum thalassicum</name>
    <dbReference type="NCBI Taxonomy" id="2590900"/>
    <lineage>
        <taxon>Bacteria</taxon>
        <taxon>Pseudomonadati</taxon>
        <taxon>Bacteroidota</taxon>
        <taxon>Bacteroidia</taxon>
        <taxon>Bacteroidales</taxon>
        <taxon>Tenuifilaceae</taxon>
        <taxon>Tenuifilum</taxon>
    </lineage>
</organism>
<dbReference type="AlphaFoldDB" id="A0A7D4B9Z7"/>
<keyword evidence="2" id="KW-0812">Transmembrane</keyword>